<dbReference type="EMBL" id="LODT01000038">
    <property type="protein sequence ID" value="KYQ89890.1"/>
    <property type="molecule type" value="Genomic_DNA"/>
</dbReference>
<feature type="transmembrane region" description="Helical" evidence="1">
    <location>
        <begin position="118"/>
        <end position="136"/>
    </location>
</feature>
<reference evidence="2 3" key="1">
    <citation type="submission" date="2015-12" db="EMBL/GenBank/DDBJ databases">
        <title>Dictyostelia acquired genes for synthesis and detection of signals that induce cell-type specialization by lateral gene transfer from prokaryotes.</title>
        <authorList>
            <person name="Gloeckner G."/>
            <person name="Schaap P."/>
        </authorList>
    </citation>
    <scope>NUCLEOTIDE SEQUENCE [LARGE SCALE GENOMIC DNA]</scope>
    <source>
        <strain evidence="2 3">TK</strain>
    </source>
</reference>
<evidence type="ECO:0008006" key="4">
    <source>
        <dbReference type="Google" id="ProtNLM"/>
    </source>
</evidence>
<dbReference type="AlphaFoldDB" id="A0A151Z7F2"/>
<keyword evidence="1" id="KW-0472">Membrane</keyword>
<organism evidence="2 3">
    <name type="scientific">Tieghemostelium lacteum</name>
    <name type="common">Slime mold</name>
    <name type="synonym">Dictyostelium lacteum</name>
    <dbReference type="NCBI Taxonomy" id="361077"/>
    <lineage>
        <taxon>Eukaryota</taxon>
        <taxon>Amoebozoa</taxon>
        <taxon>Evosea</taxon>
        <taxon>Eumycetozoa</taxon>
        <taxon>Dictyostelia</taxon>
        <taxon>Dictyosteliales</taxon>
        <taxon>Raperosteliaceae</taxon>
        <taxon>Tieghemostelium</taxon>
    </lineage>
</organism>
<gene>
    <name evidence="2" type="ORF">DLAC_09457</name>
</gene>
<name>A0A151Z7F2_TIELA</name>
<keyword evidence="1" id="KW-1133">Transmembrane helix</keyword>
<evidence type="ECO:0000256" key="1">
    <source>
        <dbReference type="SAM" id="Phobius"/>
    </source>
</evidence>
<evidence type="ECO:0000313" key="2">
    <source>
        <dbReference type="EMBL" id="KYQ89890.1"/>
    </source>
</evidence>
<keyword evidence="1" id="KW-0812">Transmembrane</keyword>
<evidence type="ECO:0000313" key="3">
    <source>
        <dbReference type="Proteomes" id="UP000076078"/>
    </source>
</evidence>
<sequence>MRGGQPLDINYFTIEESMKQLDKMGSKGREVYKSIYEWDNRPYDILWPFFLTVFLVSMISNLYQDSIGSLFNLIPLFYLAFDYAENYFILRLLRNYSKIDIVIASLEYILPLTKLKYYFFYASATLVIVGILKLIISKLFKKNNNSNDKKTYKVSTKKVD</sequence>
<feature type="transmembrane region" description="Helical" evidence="1">
    <location>
        <begin position="45"/>
        <end position="63"/>
    </location>
</feature>
<dbReference type="InParanoid" id="A0A151Z7F2"/>
<dbReference type="Proteomes" id="UP000076078">
    <property type="component" value="Unassembled WGS sequence"/>
</dbReference>
<protein>
    <recommendedName>
        <fullName evidence="4">Transmembrane protein</fullName>
    </recommendedName>
</protein>
<feature type="transmembrane region" description="Helical" evidence="1">
    <location>
        <begin position="70"/>
        <end position="90"/>
    </location>
</feature>
<keyword evidence="3" id="KW-1185">Reference proteome</keyword>
<accession>A0A151Z7F2</accession>
<comment type="caution">
    <text evidence="2">The sequence shown here is derived from an EMBL/GenBank/DDBJ whole genome shotgun (WGS) entry which is preliminary data.</text>
</comment>
<proteinExistence type="predicted"/>